<dbReference type="Proteomes" id="UP000000305">
    <property type="component" value="Unassembled WGS sequence"/>
</dbReference>
<gene>
    <name evidence="1" type="ORF">DAPPUDRAFT_273338</name>
</gene>
<dbReference type="EMBL" id="GL734560">
    <property type="protein sequence ID" value="EFX61454.1"/>
    <property type="molecule type" value="Genomic_DNA"/>
</dbReference>
<dbReference type="InParanoid" id="E9I3H6"/>
<sequence length="51" mass="5682">MNLQKKLVSWFIEGTKEVRPALQLAVKISTFPLSSASCPGTGFIRDSRFQP</sequence>
<keyword evidence="2" id="KW-1185">Reference proteome</keyword>
<evidence type="ECO:0000313" key="2">
    <source>
        <dbReference type="Proteomes" id="UP000000305"/>
    </source>
</evidence>
<protein>
    <submittedName>
        <fullName evidence="1">Uncharacterized protein</fullName>
    </submittedName>
</protein>
<accession>E9I3H6</accession>
<dbReference type="AlphaFoldDB" id="E9I3H6"/>
<reference evidence="1 2" key="1">
    <citation type="journal article" date="2011" name="Science">
        <title>The ecoresponsive genome of Daphnia pulex.</title>
        <authorList>
            <person name="Colbourne J.K."/>
            <person name="Pfrender M.E."/>
            <person name="Gilbert D."/>
            <person name="Thomas W.K."/>
            <person name="Tucker A."/>
            <person name="Oakley T.H."/>
            <person name="Tokishita S."/>
            <person name="Aerts A."/>
            <person name="Arnold G.J."/>
            <person name="Basu M.K."/>
            <person name="Bauer D.J."/>
            <person name="Caceres C.E."/>
            <person name="Carmel L."/>
            <person name="Casola C."/>
            <person name="Choi J.H."/>
            <person name="Detter J.C."/>
            <person name="Dong Q."/>
            <person name="Dusheyko S."/>
            <person name="Eads B.D."/>
            <person name="Frohlich T."/>
            <person name="Geiler-Samerotte K.A."/>
            <person name="Gerlach D."/>
            <person name="Hatcher P."/>
            <person name="Jogdeo S."/>
            <person name="Krijgsveld J."/>
            <person name="Kriventseva E.V."/>
            <person name="Kultz D."/>
            <person name="Laforsch C."/>
            <person name="Lindquist E."/>
            <person name="Lopez J."/>
            <person name="Manak J.R."/>
            <person name="Muller J."/>
            <person name="Pangilinan J."/>
            <person name="Patwardhan R.P."/>
            <person name="Pitluck S."/>
            <person name="Pritham E.J."/>
            <person name="Rechtsteiner A."/>
            <person name="Rho M."/>
            <person name="Rogozin I.B."/>
            <person name="Sakarya O."/>
            <person name="Salamov A."/>
            <person name="Schaack S."/>
            <person name="Shapiro H."/>
            <person name="Shiga Y."/>
            <person name="Skalitzky C."/>
            <person name="Smith Z."/>
            <person name="Souvorov A."/>
            <person name="Sung W."/>
            <person name="Tang Z."/>
            <person name="Tsuchiya D."/>
            <person name="Tu H."/>
            <person name="Vos H."/>
            <person name="Wang M."/>
            <person name="Wolf Y.I."/>
            <person name="Yamagata H."/>
            <person name="Yamada T."/>
            <person name="Ye Y."/>
            <person name="Shaw J.R."/>
            <person name="Andrews J."/>
            <person name="Crease T.J."/>
            <person name="Tang H."/>
            <person name="Lucas S.M."/>
            <person name="Robertson H.M."/>
            <person name="Bork P."/>
            <person name="Koonin E.V."/>
            <person name="Zdobnov E.M."/>
            <person name="Grigoriev I.V."/>
            <person name="Lynch M."/>
            <person name="Boore J.L."/>
        </authorList>
    </citation>
    <scope>NUCLEOTIDE SEQUENCE [LARGE SCALE GENOMIC DNA]</scope>
</reference>
<proteinExistence type="predicted"/>
<dbReference type="KEGG" id="dpx:DAPPUDRAFT_273338"/>
<name>E9I3H6_DAPPU</name>
<dbReference type="HOGENOM" id="CLU_3108499_0_0_1"/>
<organism evidence="1 2">
    <name type="scientific">Daphnia pulex</name>
    <name type="common">Water flea</name>
    <dbReference type="NCBI Taxonomy" id="6669"/>
    <lineage>
        <taxon>Eukaryota</taxon>
        <taxon>Metazoa</taxon>
        <taxon>Ecdysozoa</taxon>
        <taxon>Arthropoda</taxon>
        <taxon>Crustacea</taxon>
        <taxon>Branchiopoda</taxon>
        <taxon>Diplostraca</taxon>
        <taxon>Cladocera</taxon>
        <taxon>Anomopoda</taxon>
        <taxon>Daphniidae</taxon>
        <taxon>Daphnia</taxon>
    </lineage>
</organism>
<evidence type="ECO:0000313" key="1">
    <source>
        <dbReference type="EMBL" id="EFX61454.1"/>
    </source>
</evidence>